<dbReference type="FunFam" id="1.10.10.10:FF:000001">
    <property type="entry name" value="LysR family transcriptional regulator"/>
    <property type="match status" value="1"/>
</dbReference>
<dbReference type="GO" id="GO:0003700">
    <property type="term" value="F:DNA-binding transcription factor activity"/>
    <property type="evidence" value="ECO:0007669"/>
    <property type="project" value="InterPro"/>
</dbReference>
<protein>
    <submittedName>
        <fullName evidence="6">LysR family transcriptional regulator</fullName>
    </submittedName>
</protein>
<dbReference type="Pfam" id="PF03466">
    <property type="entry name" value="LysR_substrate"/>
    <property type="match status" value="1"/>
</dbReference>
<sequence length="324" mass="35770">MGRDASAYNAVSLFRILPQLIDLRHIETFFWVANLGSFRAASEKLNTTQPAISQRIASLEGDLGVRLFERDARGVTLTGKGQELLSHAERMLQMRADMMQAAREQNVMSGTVRMGVAETIVQTWLPALIEHVHTAYPALVLQIEVDTTHVLRAQLLARQIDLAFLMGPVREARVENLPLCTYPLAWVASPRLDLGPEPLTMERIGQLPVITYPSSSSPYRAVQDMLMRAGVAAPRMYGSASLSMVVRMTMDCIGTSVIAPVFLDKELARGELRLLHVQAEPLPDLAFTATWVEGPDSHAARAIARLAQRIAAEHERARSPRSGT</sequence>
<evidence type="ECO:0000256" key="1">
    <source>
        <dbReference type="ARBA" id="ARBA00009437"/>
    </source>
</evidence>
<dbReference type="PANTHER" id="PTHR30126">
    <property type="entry name" value="HTH-TYPE TRANSCRIPTIONAL REGULATOR"/>
    <property type="match status" value="1"/>
</dbReference>
<dbReference type="STRING" id="288768.SAMEA3906486_05456"/>
<feature type="domain" description="HTH lysR-type" evidence="5">
    <location>
        <begin position="21"/>
        <end position="78"/>
    </location>
</feature>
<proteinExistence type="inferred from homology"/>
<dbReference type="Pfam" id="PF00126">
    <property type="entry name" value="HTH_1"/>
    <property type="match status" value="1"/>
</dbReference>
<gene>
    <name evidence="6" type="primary">yofA_4</name>
    <name evidence="6" type="ORF">SAMEA3906486_05456</name>
</gene>
<dbReference type="InterPro" id="IPR036390">
    <property type="entry name" value="WH_DNA-bd_sf"/>
</dbReference>
<reference evidence="6 7" key="1">
    <citation type="submission" date="2016-04" db="EMBL/GenBank/DDBJ databases">
        <authorList>
            <consortium name="Pathogen Informatics"/>
        </authorList>
    </citation>
    <scope>NUCLEOTIDE SEQUENCE [LARGE SCALE GENOMIC DNA]</scope>
    <source>
        <strain evidence="6 7">H050680373</strain>
    </source>
</reference>
<keyword evidence="4" id="KW-0804">Transcription</keyword>
<comment type="similarity">
    <text evidence="1">Belongs to the LysR transcriptional regulatory family.</text>
</comment>
<dbReference type="GO" id="GO:0000976">
    <property type="term" value="F:transcription cis-regulatory region binding"/>
    <property type="evidence" value="ECO:0007669"/>
    <property type="project" value="TreeGrafter"/>
</dbReference>
<dbReference type="SUPFAM" id="SSF53850">
    <property type="entry name" value="Periplasmic binding protein-like II"/>
    <property type="match status" value="1"/>
</dbReference>
<dbReference type="PROSITE" id="PS50931">
    <property type="entry name" value="HTH_LYSR"/>
    <property type="match status" value="1"/>
</dbReference>
<accession>A0A157SWD4</accession>
<keyword evidence="7" id="KW-1185">Reference proteome</keyword>
<evidence type="ECO:0000256" key="4">
    <source>
        <dbReference type="ARBA" id="ARBA00023163"/>
    </source>
</evidence>
<dbReference type="CDD" id="cd05466">
    <property type="entry name" value="PBP2_LTTR_substrate"/>
    <property type="match status" value="1"/>
</dbReference>
<keyword evidence="3" id="KW-0238">DNA-binding</keyword>
<dbReference type="Gene3D" id="3.40.190.290">
    <property type="match status" value="1"/>
</dbReference>
<evidence type="ECO:0000256" key="2">
    <source>
        <dbReference type="ARBA" id="ARBA00023015"/>
    </source>
</evidence>
<dbReference type="InterPro" id="IPR036388">
    <property type="entry name" value="WH-like_DNA-bd_sf"/>
</dbReference>
<evidence type="ECO:0000313" key="7">
    <source>
        <dbReference type="Proteomes" id="UP000076848"/>
    </source>
</evidence>
<dbReference type="PRINTS" id="PR00039">
    <property type="entry name" value="HTHLYSR"/>
</dbReference>
<organism evidence="6 7">
    <name type="scientific">Bordetella ansorpii</name>
    <dbReference type="NCBI Taxonomy" id="288768"/>
    <lineage>
        <taxon>Bacteria</taxon>
        <taxon>Pseudomonadati</taxon>
        <taxon>Pseudomonadota</taxon>
        <taxon>Betaproteobacteria</taxon>
        <taxon>Burkholderiales</taxon>
        <taxon>Alcaligenaceae</taxon>
        <taxon>Bordetella</taxon>
    </lineage>
</organism>
<dbReference type="EMBL" id="FKIF01000010">
    <property type="protein sequence ID" value="SAI74739.1"/>
    <property type="molecule type" value="Genomic_DNA"/>
</dbReference>
<dbReference type="SUPFAM" id="SSF46785">
    <property type="entry name" value="Winged helix' DNA-binding domain"/>
    <property type="match status" value="1"/>
</dbReference>
<evidence type="ECO:0000256" key="3">
    <source>
        <dbReference type="ARBA" id="ARBA00023125"/>
    </source>
</evidence>
<dbReference type="PANTHER" id="PTHR30126:SF77">
    <property type="entry name" value="TRANSCRIPTIONAL REGULATORY PROTEIN"/>
    <property type="match status" value="1"/>
</dbReference>
<dbReference type="Proteomes" id="UP000076848">
    <property type="component" value="Unassembled WGS sequence"/>
</dbReference>
<dbReference type="InterPro" id="IPR000847">
    <property type="entry name" value="LysR_HTH_N"/>
</dbReference>
<name>A0A157SWD4_9BORD</name>
<dbReference type="Gene3D" id="1.10.10.10">
    <property type="entry name" value="Winged helix-like DNA-binding domain superfamily/Winged helix DNA-binding domain"/>
    <property type="match status" value="1"/>
</dbReference>
<evidence type="ECO:0000313" key="6">
    <source>
        <dbReference type="EMBL" id="SAI74739.1"/>
    </source>
</evidence>
<dbReference type="AlphaFoldDB" id="A0A157SWD4"/>
<dbReference type="InterPro" id="IPR005119">
    <property type="entry name" value="LysR_subst-bd"/>
</dbReference>
<keyword evidence="2" id="KW-0805">Transcription regulation</keyword>
<evidence type="ECO:0000259" key="5">
    <source>
        <dbReference type="PROSITE" id="PS50931"/>
    </source>
</evidence>